<keyword evidence="9" id="KW-0732">Signal</keyword>
<comment type="similarity">
    <text evidence="2">Belongs to the binding-protein-dependent transport system permease family. FecCD subfamily.</text>
</comment>
<evidence type="ECO:0000256" key="4">
    <source>
        <dbReference type="ARBA" id="ARBA00022475"/>
    </source>
</evidence>
<evidence type="ECO:0000256" key="7">
    <source>
        <dbReference type="ARBA" id="ARBA00023136"/>
    </source>
</evidence>
<evidence type="ECO:0000256" key="5">
    <source>
        <dbReference type="ARBA" id="ARBA00022692"/>
    </source>
</evidence>
<proteinExistence type="inferred from homology"/>
<sequence length="329" mass="34716">MRRVSLTALLCLSLAASMSIATLSGAWHLSLLQIAELILPFGETSLSPQAQIVFWQVRLPRIMTGLLIGAALAAAGTTYQGIFRNPLVSPDILGVSAGAGLGASLAIWCGMPIEIVQLFAFCGGLLVVYGVLFITRASTRHDPVLTLVLAGIALGTVAGAGISLIKIIADPYTQLPSITFWLLGGLSTVTPADLLLCAPLIVAAMLPLLLLRWRMNLLTLSDDEATSLGINVKRLRLVLIVCATLMTASAVSVAGIIGWIGLVVPHISRLMIGSNHQRLLPVAMCLGATLLLITDTLARTLASTEIPLGILTAFIGAPFFLSLLLRRQE</sequence>
<feature type="transmembrane region" description="Helical" evidence="8">
    <location>
        <begin position="306"/>
        <end position="325"/>
    </location>
</feature>
<dbReference type="PANTHER" id="PTHR30472:SF70">
    <property type="entry name" value="MOLYBDATE IMPORT SYSTEM PERMEASE PROTEIN MOLB"/>
    <property type="match status" value="1"/>
</dbReference>
<evidence type="ECO:0000256" key="8">
    <source>
        <dbReference type="SAM" id="Phobius"/>
    </source>
</evidence>
<evidence type="ECO:0000256" key="2">
    <source>
        <dbReference type="ARBA" id="ARBA00007935"/>
    </source>
</evidence>
<evidence type="ECO:0000313" key="10">
    <source>
        <dbReference type="EMBL" id="VEB97214.1"/>
    </source>
</evidence>
<dbReference type="FunFam" id="1.10.3470.10:FF:000001">
    <property type="entry name" value="Vitamin B12 ABC transporter permease BtuC"/>
    <property type="match status" value="1"/>
</dbReference>
<dbReference type="Gene3D" id="1.10.3470.10">
    <property type="entry name" value="ABC transporter involved in vitamin B12 uptake, BtuC"/>
    <property type="match status" value="1"/>
</dbReference>
<dbReference type="GO" id="GO:0022857">
    <property type="term" value="F:transmembrane transporter activity"/>
    <property type="evidence" value="ECO:0007669"/>
    <property type="project" value="InterPro"/>
</dbReference>
<dbReference type="Proteomes" id="UP000274122">
    <property type="component" value="Chromosome"/>
</dbReference>
<dbReference type="AlphaFoldDB" id="A0A447V1K1"/>
<feature type="transmembrane region" description="Helical" evidence="8">
    <location>
        <begin position="147"/>
        <end position="169"/>
    </location>
</feature>
<evidence type="ECO:0000256" key="1">
    <source>
        <dbReference type="ARBA" id="ARBA00004651"/>
    </source>
</evidence>
<feature type="chain" id="PRO_5019279904" evidence="9">
    <location>
        <begin position="22"/>
        <end position="329"/>
    </location>
</feature>
<evidence type="ECO:0000256" key="9">
    <source>
        <dbReference type="SAM" id="SignalP"/>
    </source>
</evidence>
<keyword evidence="11" id="KW-1185">Reference proteome</keyword>
<gene>
    <name evidence="10" type="ORF">NCTC11466_02033</name>
</gene>
<evidence type="ECO:0000256" key="3">
    <source>
        <dbReference type="ARBA" id="ARBA00022448"/>
    </source>
</evidence>
<dbReference type="SUPFAM" id="SSF81345">
    <property type="entry name" value="ABC transporter involved in vitamin B12 uptake, BtuC"/>
    <property type="match status" value="1"/>
</dbReference>
<keyword evidence="5 8" id="KW-0812">Transmembrane</keyword>
<dbReference type="Pfam" id="PF01032">
    <property type="entry name" value="FecCD"/>
    <property type="match status" value="1"/>
</dbReference>
<reference evidence="10 11" key="1">
    <citation type="submission" date="2018-12" db="EMBL/GenBank/DDBJ databases">
        <authorList>
            <consortium name="Pathogen Informatics"/>
        </authorList>
    </citation>
    <scope>NUCLEOTIDE SEQUENCE [LARGE SCALE GENOMIC DNA]</scope>
    <source>
        <strain evidence="10 11">NCTC11466</strain>
    </source>
</reference>
<feature type="signal peptide" evidence="9">
    <location>
        <begin position="1"/>
        <end position="21"/>
    </location>
</feature>
<keyword evidence="7 8" id="KW-0472">Membrane</keyword>
<name>A0A447V1K1_9ENTR</name>
<keyword evidence="6 8" id="KW-1133">Transmembrane helix</keyword>
<dbReference type="InterPro" id="IPR037294">
    <property type="entry name" value="ABC_BtuC-like"/>
</dbReference>
<dbReference type="RefSeq" id="WP_126356085.1">
    <property type="nucleotide sequence ID" value="NZ_LR134201.1"/>
</dbReference>
<accession>A0A447V1K1</accession>
<comment type="subcellular location">
    <subcellularLocation>
        <location evidence="1">Cell membrane</location>
        <topology evidence="1">Multi-pass membrane protein</topology>
    </subcellularLocation>
</comment>
<dbReference type="PANTHER" id="PTHR30472">
    <property type="entry name" value="FERRIC ENTEROBACTIN TRANSPORT SYSTEM PERMEASE PROTEIN"/>
    <property type="match status" value="1"/>
</dbReference>
<dbReference type="EMBL" id="LR134201">
    <property type="protein sequence ID" value="VEB97214.1"/>
    <property type="molecule type" value="Genomic_DNA"/>
</dbReference>
<keyword evidence="3" id="KW-0813">Transport</keyword>
<dbReference type="CDD" id="cd06550">
    <property type="entry name" value="TM_ABC_iron-siderophores_like"/>
    <property type="match status" value="1"/>
</dbReference>
<keyword evidence="4" id="KW-1003">Cell membrane</keyword>
<feature type="transmembrane region" description="Helical" evidence="8">
    <location>
        <begin position="62"/>
        <end position="79"/>
    </location>
</feature>
<feature type="transmembrane region" description="Helical" evidence="8">
    <location>
        <begin position="91"/>
        <end position="109"/>
    </location>
</feature>
<feature type="transmembrane region" description="Helical" evidence="8">
    <location>
        <begin position="115"/>
        <end position="135"/>
    </location>
</feature>
<dbReference type="GO" id="GO:0005886">
    <property type="term" value="C:plasma membrane"/>
    <property type="evidence" value="ECO:0007669"/>
    <property type="project" value="UniProtKB-SubCell"/>
</dbReference>
<feature type="transmembrane region" description="Helical" evidence="8">
    <location>
        <begin position="189"/>
        <end position="211"/>
    </location>
</feature>
<dbReference type="InterPro" id="IPR000522">
    <property type="entry name" value="ABC_transptr_permease_BtuC"/>
</dbReference>
<dbReference type="GO" id="GO:0033214">
    <property type="term" value="P:siderophore-iron import into cell"/>
    <property type="evidence" value="ECO:0007669"/>
    <property type="project" value="TreeGrafter"/>
</dbReference>
<protein>
    <submittedName>
        <fullName evidence="10">Probable ABC transporter permease protein HI_1471</fullName>
    </submittedName>
</protein>
<evidence type="ECO:0000256" key="6">
    <source>
        <dbReference type="ARBA" id="ARBA00022989"/>
    </source>
</evidence>
<dbReference type="KEGG" id="clap:NCTC11466_02033"/>
<organism evidence="10 11">
    <name type="scientific">Cedecea lapagei</name>
    <dbReference type="NCBI Taxonomy" id="158823"/>
    <lineage>
        <taxon>Bacteria</taxon>
        <taxon>Pseudomonadati</taxon>
        <taxon>Pseudomonadota</taxon>
        <taxon>Gammaproteobacteria</taxon>
        <taxon>Enterobacterales</taxon>
        <taxon>Enterobacteriaceae</taxon>
        <taxon>Cedecea</taxon>
    </lineage>
</organism>
<evidence type="ECO:0000313" key="11">
    <source>
        <dbReference type="Proteomes" id="UP000274122"/>
    </source>
</evidence>
<feature type="transmembrane region" description="Helical" evidence="8">
    <location>
        <begin position="237"/>
        <end position="264"/>
    </location>
</feature>
<dbReference type="OrthoDB" id="9055647at2"/>